<evidence type="ECO:0000259" key="1">
    <source>
        <dbReference type="Pfam" id="PF01936"/>
    </source>
</evidence>
<dbReference type="InterPro" id="IPR021139">
    <property type="entry name" value="NYN"/>
</dbReference>
<dbReference type="EMBL" id="LR134363">
    <property type="protein sequence ID" value="VEG74753.1"/>
    <property type="molecule type" value="Genomic_DNA"/>
</dbReference>
<accession>A0A3S4SFE7</accession>
<feature type="domain" description="NYN" evidence="1">
    <location>
        <begin position="6"/>
        <end position="164"/>
    </location>
</feature>
<organism evidence="2 3">
    <name type="scientific">Actinomyces slackii</name>
    <dbReference type="NCBI Taxonomy" id="52774"/>
    <lineage>
        <taxon>Bacteria</taxon>
        <taxon>Bacillati</taxon>
        <taxon>Actinomycetota</taxon>
        <taxon>Actinomycetes</taxon>
        <taxon>Actinomycetales</taxon>
        <taxon>Actinomycetaceae</taxon>
        <taxon>Actinomyces</taxon>
    </lineage>
</organism>
<dbReference type="Proteomes" id="UP000276899">
    <property type="component" value="Chromosome"/>
</dbReference>
<dbReference type="Pfam" id="PF01936">
    <property type="entry name" value="NYN"/>
    <property type="match status" value="1"/>
</dbReference>
<sequence>MALTMAVVIDYQNVHLTGASLFLPGRPYEEGLIDPYRFACQLALARNAKVDDAGRHASVERVEVFRGLPIPEDDPDAYRRNQAQKSQWERGHHGVVDVTLRPLKYTWEYRDGVKTPVRSSRREKGVDVLCALALVDLARSGHYDVVVLASRDTDLAPALDAAARIGRSKVEAAKWFDPASSWTMGRIRTEKRIRGASCQGAREIFSVPHVGMPAKRVGCREAFLTRMLWWTSGRALGIWAA</sequence>
<name>A0A3S4SFE7_9ACTO</name>
<keyword evidence="3" id="KW-1185">Reference proteome</keyword>
<gene>
    <name evidence="2" type="ORF">NCTC11923_01392</name>
</gene>
<protein>
    <submittedName>
        <fullName evidence="2">NYN domain</fullName>
    </submittedName>
</protein>
<proteinExistence type="predicted"/>
<reference evidence="2 3" key="1">
    <citation type="submission" date="2018-12" db="EMBL/GenBank/DDBJ databases">
        <authorList>
            <consortium name="Pathogen Informatics"/>
        </authorList>
    </citation>
    <scope>NUCLEOTIDE SEQUENCE [LARGE SCALE GENOMIC DNA]</scope>
    <source>
        <strain evidence="2 3">NCTC11923</strain>
    </source>
</reference>
<evidence type="ECO:0000313" key="3">
    <source>
        <dbReference type="Proteomes" id="UP000276899"/>
    </source>
</evidence>
<evidence type="ECO:0000313" key="2">
    <source>
        <dbReference type="EMBL" id="VEG74753.1"/>
    </source>
</evidence>
<dbReference type="Gene3D" id="3.40.50.1010">
    <property type="entry name" value="5'-nuclease"/>
    <property type="match status" value="1"/>
</dbReference>
<dbReference type="GO" id="GO:0004540">
    <property type="term" value="F:RNA nuclease activity"/>
    <property type="evidence" value="ECO:0007669"/>
    <property type="project" value="InterPro"/>
</dbReference>
<dbReference type="AlphaFoldDB" id="A0A3S4SFE7"/>
<dbReference type="KEGG" id="asla:NCTC11923_01392"/>